<proteinExistence type="predicted"/>
<evidence type="ECO:0000313" key="2">
    <source>
        <dbReference type="Proteomes" id="UP000799118"/>
    </source>
</evidence>
<keyword evidence="2" id="KW-1185">Reference proteome</keyword>
<name>A0A6A4IFA3_9AGAR</name>
<dbReference type="SUPFAM" id="SSF52540">
    <property type="entry name" value="P-loop containing nucleoside triphosphate hydrolases"/>
    <property type="match status" value="1"/>
</dbReference>
<evidence type="ECO:0008006" key="3">
    <source>
        <dbReference type="Google" id="ProtNLM"/>
    </source>
</evidence>
<reference evidence="1" key="1">
    <citation type="journal article" date="2019" name="Environ. Microbiol.">
        <title>Fungal ecological strategies reflected in gene transcription - a case study of two litter decomposers.</title>
        <authorList>
            <person name="Barbi F."/>
            <person name="Kohler A."/>
            <person name="Barry K."/>
            <person name="Baskaran P."/>
            <person name="Daum C."/>
            <person name="Fauchery L."/>
            <person name="Ihrmark K."/>
            <person name="Kuo A."/>
            <person name="LaButti K."/>
            <person name="Lipzen A."/>
            <person name="Morin E."/>
            <person name="Grigoriev I.V."/>
            <person name="Henrissat B."/>
            <person name="Lindahl B."/>
            <person name="Martin F."/>
        </authorList>
    </citation>
    <scope>NUCLEOTIDE SEQUENCE</scope>
    <source>
        <strain evidence="1">JB14</strain>
    </source>
</reference>
<dbReference type="AlphaFoldDB" id="A0A6A4IFA3"/>
<accession>A0A6A4IFA3</accession>
<dbReference type="OrthoDB" id="1534087at2759"/>
<dbReference type="EMBL" id="ML769391">
    <property type="protein sequence ID" value="KAE9408403.1"/>
    <property type="molecule type" value="Genomic_DNA"/>
</dbReference>
<sequence length="347" mass="38762">MEYQFGLPTGIPYEKKAENAEDIKEFSQTTAHLLQILKRIIPTVGGKKINDELFQDIKVFQQDLEDIPKILEKLAQCTTLKAFWHAEQDGKVHTGFKEKSDRFIASLNLQFGIETHNMVLAGGESRQNATITYENIKLATPTAPRVFTGRDKLVTEGVEILCKKDQGHLAILGAGGMGKTSLALHVMEHADVRKKFQEKRYFLPCEILKVSISEGKDGYEILEAYLQSYQEPILPVLDSFETPWYTSKNQKAVQNLIEKIHDQGKVSLIITMRGGKAAGDIEWDKLGGKSGLPPLTLRAAREAFLSISPTTKESEELDVLLNEWDCMPPGSLPDSSAFKETAIRSPD</sequence>
<protein>
    <recommendedName>
        <fullName evidence="3">NACHT domain-containing protein</fullName>
    </recommendedName>
</protein>
<organism evidence="1 2">
    <name type="scientific">Gymnopus androsaceus JB14</name>
    <dbReference type="NCBI Taxonomy" id="1447944"/>
    <lineage>
        <taxon>Eukaryota</taxon>
        <taxon>Fungi</taxon>
        <taxon>Dikarya</taxon>
        <taxon>Basidiomycota</taxon>
        <taxon>Agaricomycotina</taxon>
        <taxon>Agaricomycetes</taxon>
        <taxon>Agaricomycetidae</taxon>
        <taxon>Agaricales</taxon>
        <taxon>Marasmiineae</taxon>
        <taxon>Omphalotaceae</taxon>
        <taxon>Gymnopus</taxon>
    </lineage>
</organism>
<dbReference type="Gene3D" id="3.40.50.300">
    <property type="entry name" value="P-loop containing nucleotide triphosphate hydrolases"/>
    <property type="match status" value="1"/>
</dbReference>
<dbReference type="Proteomes" id="UP000799118">
    <property type="component" value="Unassembled WGS sequence"/>
</dbReference>
<evidence type="ECO:0000313" key="1">
    <source>
        <dbReference type="EMBL" id="KAE9408403.1"/>
    </source>
</evidence>
<gene>
    <name evidence="1" type="ORF">BT96DRAFT_1013462</name>
</gene>
<dbReference type="InterPro" id="IPR027417">
    <property type="entry name" value="P-loop_NTPase"/>
</dbReference>